<dbReference type="GO" id="GO:0000139">
    <property type="term" value="C:Golgi membrane"/>
    <property type="evidence" value="ECO:0007669"/>
    <property type="project" value="UniProtKB-SubCell"/>
</dbReference>
<dbReference type="GO" id="GO:0016757">
    <property type="term" value="F:glycosyltransferase activity"/>
    <property type="evidence" value="ECO:0007669"/>
    <property type="project" value="UniProtKB-KW"/>
</dbReference>
<keyword evidence="3" id="KW-0328">Glycosyltransferase</keyword>
<dbReference type="Proteomes" id="UP000188354">
    <property type="component" value="Chromosome LG03"/>
</dbReference>
<keyword evidence="4" id="KW-0735">Signal-anchor</keyword>
<keyword evidence="10" id="KW-1185">Reference proteome</keyword>
<dbReference type="InterPro" id="IPR040911">
    <property type="entry name" value="Exostosin_GT47"/>
</dbReference>
<keyword evidence="7" id="KW-0812">Transmembrane</keyword>
<organism evidence="9 10">
    <name type="scientific">Lupinus angustifolius</name>
    <name type="common">Narrow-leaved blue lupine</name>
    <dbReference type="NCBI Taxonomy" id="3871"/>
    <lineage>
        <taxon>Eukaryota</taxon>
        <taxon>Viridiplantae</taxon>
        <taxon>Streptophyta</taxon>
        <taxon>Embryophyta</taxon>
        <taxon>Tracheophyta</taxon>
        <taxon>Spermatophyta</taxon>
        <taxon>Magnoliopsida</taxon>
        <taxon>eudicotyledons</taxon>
        <taxon>Gunneridae</taxon>
        <taxon>Pentapetalae</taxon>
        <taxon>rosids</taxon>
        <taxon>fabids</taxon>
        <taxon>Fabales</taxon>
        <taxon>Fabaceae</taxon>
        <taxon>Papilionoideae</taxon>
        <taxon>50 kb inversion clade</taxon>
        <taxon>genistoids sensu lato</taxon>
        <taxon>core genistoids</taxon>
        <taxon>Genisteae</taxon>
        <taxon>Lupinus</taxon>
    </lineage>
</organism>
<dbReference type="EMBL" id="CM007363">
    <property type="protein sequence ID" value="OIW14588.1"/>
    <property type="molecule type" value="Genomic_DNA"/>
</dbReference>
<evidence type="ECO:0000256" key="1">
    <source>
        <dbReference type="ARBA" id="ARBA00004323"/>
    </source>
</evidence>
<protein>
    <recommendedName>
        <fullName evidence="8">Exostosin GT47 domain-containing protein</fullName>
    </recommendedName>
</protein>
<evidence type="ECO:0000256" key="5">
    <source>
        <dbReference type="ARBA" id="ARBA00023034"/>
    </source>
</evidence>
<dbReference type="PANTHER" id="PTHR11062">
    <property type="entry name" value="EXOSTOSIN HEPARAN SULFATE GLYCOSYLTRANSFERASE -RELATED"/>
    <property type="match status" value="1"/>
</dbReference>
<reference evidence="9 10" key="1">
    <citation type="journal article" date="2017" name="Plant Biotechnol. J.">
        <title>A comprehensive draft genome sequence for lupin (Lupinus angustifolius), an emerging health food: insights into plant-microbe interactions and legume evolution.</title>
        <authorList>
            <person name="Hane J.K."/>
            <person name="Ming Y."/>
            <person name="Kamphuis L.G."/>
            <person name="Nelson M.N."/>
            <person name="Garg G."/>
            <person name="Atkins C.A."/>
            <person name="Bayer P.E."/>
            <person name="Bravo A."/>
            <person name="Bringans S."/>
            <person name="Cannon S."/>
            <person name="Edwards D."/>
            <person name="Foley R."/>
            <person name="Gao L.L."/>
            <person name="Harrison M.J."/>
            <person name="Huang W."/>
            <person name="Hurgobin B."/>
            <person name="Li S."/>
            <person name="Liu C.W."/>
            <person name="McGrath A."/>
            <person name="Morahan G."/>
            <person name="Murray J."/>
            <person name="Weller J."/>
            <person name="Jian J."/>
            <person name="Singh K.B."/>
        </authorList>
    </citation>
    <scope>NUCLEOTIDE SEQUENCE [LARGE SCALE GENOMIC DNA]</scope>
    <source>
        <strain evidence="10">cv. Tanjil</strain>
        <tissue evidence="9">Whole plant</tissue>
    </source>
</reference>
<evidence type="ECO:0000256" key="6">
    <source>
        <dbReference type="SAM" id="MobiDB-lite"/>
    </source>
</evidence>
<proteinExistence type="inferred from homology"/>
<keyword evidence="7" id="KW-0472">Membrane</keyword>
<dbReference type="PANTHER" id="PTHR11062:SF236">
    <property type="entry name" value="GLYCOSYLTRANSFERASE PLANT-LIKE PROTEIN"/>
    <property type="match status" value="1"/>
</dbReference>
<feature type="compositionally biased region" description="Basic residues" evidence="6">
    <location>
        <begin position="764"/>
        <end position="774"/>
    </location>
</feature>
<evidence type="ECO:0000313" key="10">
    <source>
        <dbReference type="Proteomes" id="UP000188354"/>
    </source>
</evidence>
<keyword evidence="7" id="KW-1133">Transmembrane helix</keyword>
<keyword evidence="5" id="KW-0333">Golgi apparatus</keyword>
<keyword evidence="3" id="KW-0808">Transferase</keyword>
<sequence length="1177" mass="133405">MGQEFESLFRLKTKRLLWLTGIAVAAIVVYNYFEFPYGNNILPYGFYADKIPESGSSRFQAAGPSSESEIFSNVTDLNQTNYTGEERGLETVNKTTTSDEKDTISMPGFVSEPAIVSNISSRFDESGEKSLVDSFRISDNEAAAEKARNLEPSSYNNSMGMSFIREVGVPSGSEHKFAEPTDFAPPISPSAEVSPNITAPVLSNDSNKTDSVKDERFRPSHDDVNILAKNSSIKTVPKENKDSDIPIPEVISISGMNELLLQNHASYRSMRPRWSSAVDQELLQTRSEIENAPIVENVENLYAPLYRNVSMFKRSYELMEQTLKVYVYREGSKPIMHSPYLLGIYASEGWFMRLMEANKRFVTRDPTKAHLFYLPFSSRMLEETLYVQNSHSHRNLIRYLHNYVDMIAGKHPFWNRTGGADHFLVACHDWAPTETKYHLAKSIRALCNADVKEGFVLGKDVSLPETYVRNTQNPTRNIGGKPASKRKTLAFFAGGMHGYVRPILLQHWENKDPDMKIFGTMPKSKGNRNYIEYMKSSKYCICAKGYEVNSPRVVEAIFYECVPVIISDNFVPPFFEVLNWESFSVIISENDIINLKSILLSIPQRRYLQMQMRLLSSLTTKITSFSMDPSLVNSNVKGNNITHLNAFEQIPISPQGSHLDQGRNPVVKAKGFDDVVVFNNFTTRDVASPIGSVQGKDVNLTALSSLAPQPMVLLPNRTSLDLETDSISPAISVTSNATLMKADTPDAVGKDEKSGSLQGNGKSKSTKNSRKRPSKVVSISEMNLILQRSHASSRLVKSKWSSAVDLEILYAKSEIENAPVIVDDSRLYSPLYRNVSMFKRSYELMEKMLKVYIYQDGDRPIFHEPLLDGIYASEGWFLKLMEANKQFVTGDPGKAHLFYIPFSSRLLQLTLYVRNSHKRSNLIEYMKNHVDMIAGKYPFWNRTNGTDHFVVACHDWAPAETRGRMLSCIRALCNADIEVGFKIGKDVSLPETYIRSVENPVKNIGGNPPSERPILAFFAGGLHGYVRPVLLKHWENKEPDMKITGPLPHVRGNANYLQLMKSSKYCICARGHEVNSPRVVEAIFHECIPVIISDNFIPPLFEVLNWESFAVFVTEKDIPNLRNILLSISEERYLEMHKRVKKVQEHFIWHAEPVKYDLFHMLLHSIWYNRIFQIGHT</sequence>
<evidence type="ECO:0000259" key="8">
    <source>
        <dbReference type="Pfam" id="PF03016"/>
    </source>
</evidence>
<feature type="transmembrane region" description="Helical" evidence="7">
    <location>
        <begin position="16"/>
        <end position="33"/>
    </location>
</feature>
<evidence type="ECO:0000256" key="3">
    <source>
        <dbReference type="ARBA" id="ARBA00022676"/>
    </source>
</evidence>
<evidence type="ECO:0000256" key="2">
    <source>
        <dbReference type="ARBA" id="ARBA00010271"/>
    </source>
</evidence>
<dbReference type="Gramene" id="OIW14588">
    <property type="protein sequence ID" value="OIW14588"/>
    <property type="gene ID" value="TanjilG_32930"/>
</dbReference>
<feature type="domain" description="Exostosin GT47" evidence="8">
    <location>
        <begin position="320"/>
        <end position="600"/>
    </location>
</feature>
<evidence type="ECO:0000313" key="9">
    <source>
        <dbReference type="EMBL" id="OIW14588.1"/>
    </source>
</evidence>
<accession>A0A4P1RNC5</accession>
<feature type="domain" description="Exostosin GT47" evidence="8">
    <location>
        <begin position="846"/>
        <end position="1126"/>
    </location>
</feature>
<evidence type="ECO:0000256" key="7">
    <source>
        <dbReference type="SAM" id="Phobius"/>
    </source>
</evidence>
<gene>
    <name evidence="9" type="ORF">TanjilG_32930</name>
</gene>
<comment type="subcellular location">
    <subcellularLocation>
        <location evidence="1">Golgi apparatus membrane</location>
        <topology evidence="1">Single-pass type II membrane protein</topology>
    </subcellularLocation>
</comment>
<name>A0A4P1RNC5_LUPAN</name>
<feature type="region of interest" description="Disordered" evidence="6">
    <location>
        <begin position="745"/>
        <end position="776"/>
    </location>
</feature>
<dbReference type="AlphaFoldDB" id="A0A4P1RNC5"/>
<comment type="similarity">
    <text evidence="2">Belongs to the glycosyltransferase 47 family.</text>
</comment>
<dbReference type="Pfam" id="PF03016">
    <property type="entry name" value="Exostosin_GT47"/>
    <property type="match status" value="2"/>
</dbReference>
<evidence type="ECO:0000256" key="4">
    <source>
        <dbReference type="ARBA" id="ARBA00022968"/>
    </source>
</evidence>
<dbReference type="InterPro" id="IPR004263">
    <property type="entry name" value="Exostosin"/>
</dbReference>